<reference evidence="1" key="1">
    <citation type="submission" date="2023-09" db="EMBL/GenBank/DDBJ databases">
        <title>Demequina sp. a novel bacteria isolated from Capsicum annuum.</title>
        <authorList>
            <person name="Humaira Z."/>
            <person name="Lee J."/>
            <person name="Cho D."/>
        </authorList>
    </citation>
    <scope>NUCLEOTIDE SEQUENCE</scope>
    <source>
        <strain evidence="1">PMTSA13</strain>
    </source>
</reference>
<accession>A0AA96FES5</accession>
<dbReference type="Proteomes" id="UP001303408">
    <property type="component" value="Chromosome"/>
</dbReference>
<sequence length="140" mass="14244">MSVALVGLSATALDVSAHIAAVSGPTQGAIATFLGTVRDHDPSVVGEVTHLDYSAHPDAGAVLARIAGTVADAHPGTTLAVTHRVGLLAVGEAAIVAAASSAHRAEAFDACRDLVERVKAELPVWKREILADGSHTWVGL</sequence>
<dbReference type="EMBL" id="CP134880">
    <property type="protein sequence ID" value="WNM28337.1"/>
    <property type="molecule type" value="Genomic_DNA"/>
</dbReference>
<organism evidence="1">
    <name type="scientific">Demequina capsici</name>
    <dbReference type="NCBI Taxonomy" id="3075620"/>
    <lineage>
        <taxon>Bacteria</taxon>
        <taxon>Bacillati</taxon>
        <taxon>Actinomycetota</taxon>
        <taxon>Actinomycetes</taxon>
        <taxon>Micrococcales</taxon>
        <taxon>Demequinaceae</taxon>
        <taxon>Demequina</taxon>
    </lineage>
</organism>
<name>A0AA96FES5_9MICO</name>
<dbReference type="InterPro" id="IPR036563">
    <property type="entry name" value="MoaE_sf"/>
</dbReference>
<dbReference type="PANTHER" id="PTHR23404">
    <property type="entry name" value="MOLYBDOPTERIN SYNTHASE RELATED"/>
    <property type="match status" value="1"/>
</dbReference>
<gene>
    <name evidence="1" type="ORF">RN607_04860</name>
</gene>
<dbReference type="CDD" id="cd00756">
    <property type="entry name" value="MoaE"/>
    <property type="match status" value="1"/>
</dbReference>
<dbReference type="Pfam" id="PF02391">
    <property type="entry name" value="MoaE"/>
    <property type="match status" value="1"/>
</dbReference>
<dbReference type="GO" id="GO:0006777">
    <property type="term" value="P:Mo-molybdopterin cofactor biosynthetic process"/>
    <property type="evidence" value="ECO:0007669"/>
    <property type="project" value="InterPro"/>
</dbReference>
<dbReference type="Gene3D" id="3.90.1170.40">
    <property type="entry name" value="Molybdopterin biosynthesis MoaE subunit"/>
    <property type="match status" value="1"/>
</dbReference>
<dbReference type="RefSeq" id="WP_313544737.1">
    <property type="nucleotide sequence ID" value="NZ_CP134880.1"/>
</dbReference>
<dbReference type="AlphaFoldDB" id="A0AA96FES5"/>
<dbReference type="KEGG" id="dcp:RN607_04860"/>
<dbReference type="InterPro" id="IPR003448">
    <property type="entry name" value="Mopterin_biosynth_MoaE"/>
</dbReference>
<proteinExistence type="predicted"/>
<protein>
    <submittedName>
        <fullName evidence="1">Molybdenum cofactor biosynthesis protein MoaE</fullName>
    </submittedName>
</protein>
<dbReference type="SUPFAM" id="SSF54690">
    <property type="entry name" value="Molybdopterin synthase subunit MoaE"/>
    <property type="match status" value="1"/>
</dbReference>
<evidence type="ECO:0000313" key="1">
    <source>
        <dbReference type="EMBL" id="WNM28337.1"/>
    </source>
</evidence>